<name>A0A9P0LTI0_ACAOB</name>
<protein>
    <submittedName>
        <fullName evidence="1">Uncharacterized protein</fullName>
    </submittedName>
</protein>
<gene>
    <name evidence="1" type="ORF">ACAOBT_LOCUS24144</name>
</gene>
<accession>A0A9P0LTI0</accession>
<dbReference type="Proteomes" id="UP001152888">
    <property type="component" value="Unassembled WGS sequence"/>
</dbReference>
<dbReference type="OrthoDB" id="6783512at2759"/>
<organism evidence="1 2">
    <name type="scientific">Acanthoscelides obtectus</name>
    <name type="common">Bean weevil</name>
    <name type="synonym">Bruchus obtectus</name>
    <dbReference type="NCBI Taxonomy" id="200917"/>
    <lineage>
        <taxon>Eukaryota</taxon>
        <taxon>Metazoa</taxon>
        <taxon>Ecdysozoa</taxon>
        <taxon>Arthropoda</taxon>
        <taxon>Hexapoda</taxon>
        <taxon>Insecta</taxon>
        <taxon>Pterygota</taxon>
        <taxon>Neoptera</taxon>
        <taxon>Endopterygota</taxon>
        <taxon>Coleoptera</taxon>
        <taxon>Polyphaga</taxon>
        <taxon>Cucujiformia</taxon>
        <taxon>Chrysomeloidea</taxon>
        <taxon>Chrysomelidae</taxon>
        <taxon>Bruchinae</taxon>
        <taxon>Bruchini</taxon>
        <taxon>Acanthoscelides</taxon>
    </lineage>
</organism>
<dbReference type="EMBL" id="CAKOFQ010007314">
    <property type="protein sequence ID" value="CAH1998098.1"/>
    <property type="molecule type" value="Genomic_DNA"/>
</dbReference>
<dbReference type="AlphaFoldDB" id="A0A9P0LTI0"/>
<comment type="caution">
    <text evidence="1">The sequence shown here is derived from an EMBL/GenBank/DDBJ whole genome shotgun (WGS) entry which is preliminary data.</text>
</comment>
<reference evidence="1" key="1">
    <citation type="submission" date="2022-03" db="EMBL/GenBank/DDBJ databases">
        <authorList>
            <person name="Sayadi A."/>
        </authorList>
    </citation>
    <scope>NUCLEOTIDE SEQUENCE</scope>
</reference>
<keyword evidence="2" id="KW-1185">Reference proteome</keyword>
<sequence>MTPVDEGHRRIDLQYLDETMYSLFDRTVEDVKRNETLTRVILTQNNYILDALAHEREYFKIRTVEDVKRNETLKRVILTQNNYILDALAHEREYFKIR</sequence>
<evidence type="ECO:0000313" key="2">
    <source>
        <dbReference type="Proteomes" id="UP001152888"/>
    </source>
</evidence>
<evidence type="ECO:0000313" key="1">
    <source>
        <dbReference type="EMBL" id="CAH1998098.1"/>
    </source>
</evidence>
<proteinExistence type="predicted"/>